<comment type="caution">
    <text evidence="2">The sequence shown here is derived from an EMBL/GenBank/DDBJ whole genome shotgun (WGS) entry which is preliminary data.</text>
</comment>
<evidence type="ECO:0000313" key="2">
    <source>
        <dbReference type="EMBL" id="KAK4131764.1"/>
    </source>
</evidence>
<dbReference type="Proteomes" id="UP001304895">
    <property type="component" value="Unassembled WGS sequence"/>
</dbReference>
<accession>A0AAN6UFE5</accession>
<sequence>MGWRFLEGRRAARKDRAQWAATAALPAVMADEARVRGGGQIEGEMAFSSRPFEPVRAAAIHVVRDGSSSFHATSQYNSRCLNTCQQTNRGFSARTRLNTISSLGAACSGLRGRTVRARTGNLARGTFVSVARCRGNALPVRYRSADQPLYSVRGLTLDVPGSVQPLYYDRYWQPARPLYPSAQKDDDGVSSGFPQGKEPGEPGAPGTRDRPTPWEVADARKPG</sequence>
<evidence type="ECO:0000256" key="1">
    <source>
        <dbReference type="SAM" id="MobiDB-lite"/>
    </source>
</evidence>
<proteinExistence type="predicted"/>
<dbReference type="AlphaFoldDB" id="A0AAN6UFE5"/>
<feature type="compositionally biased region" description="Basic and acidic residues" evidence="1">
    <location>
        <begin position="207"/>
        <end position="223"/>
    </location>
</feature>
<feature type="region of interest" description="Disordered" evidence="1">
    <location>
        <begin position="178"/>
        <end position="223"/>
    </location>
</feature>
<keyword evidence="3" id="KW-1185">Reference proteome</keyword>
<organism evidence="2 3">
    <name type="scientific">Trichocladium antarcticum</name>
    <dbReference type="NCBI Taxonomy" id="1450529"/>
    <lineage>
        <taxon>Eukaryota</taxon>
        <taxon>Fungi</taxon>
        <taxon>Dikarya</taxon>
        <taxon>Ascomycota</taxon>
        <taxon>Pezizomycotina</taxon>
        <taxon>Sordariomycetes</taxon>
        <taxon>Sordariomycetidae</taxon>
        <taxon>Sordariales</taxon>
        <taxon>Chaetomiaceae</taxon>
        <taxon>Trichocladium</taxon>
    </lineage>
</organism>
<gene>
    <name evidence="2" type="ORF">BT67DRAFT_150715</name>
</gene>
<protein>
    <submittedName>
        <fullName evidence="2">Uncharacterized protein</fullName>
    </submittedName>
</protein>
<reference evidence="2" key="1">
    <citation type="journal article" date="2023" name="Mol. Phylogenet. Evol.">
        <title>Genome-scale phylogeny and comparative genomics of the fungal order Sordariales.</title>
        <authorList>
            <person name="Hensen N."/>
            <person name="Bonometti L."/>
            <person name="Westerberg I."/>
            <person name="Brannstrom I.O."/>
            <person name="Guillou S."/>
            <person name="Cros-Aarteil S."/>
            <person name="Calhoun S."/>
            <person name="Haridas S."/>
            <person name="Kuo A."/>
            <person name="Mondo S."/>
            <person name="Pangilinan J."/>
            <person name="Riley R."/>
            <person name="LaButti K."/>
            <person name="Andreopoulos B."/>
            <person name="Lipzen A."/>
            <person name="Chen C."/>
            <person name="Yan M."/>
            <person name="Daum C."/>
            <person name="Ng V."/>
            <person name="Clum A."/>
            <person name="Steindorff A."/>
            <person name="Ohm R.A."/>
            <person name="Martin F."/>
            <person name="Silar P."/>
            <person name="Natvig D.O."/>
            <person name="Lalanne C."/>
            <person name="Gautier V."/>
            <person name="Ament-Velasquez S.L."/>
            <person name="Kruys A."/>
            <person name="Hutchinson M.I."/>
            <person name="Powell A.J."/>
            <person name="Barry K."/>
            <person name="Miller A.N."/>
            <person name="Grigoriev I.V."/>
            <person name="Debuchy R."/>
            <person name="Gladieux P."/>
            <person name="Hiltunen Thoren M."/>
            <person name="Johannesson H."/>
        </authorList>
    </citation>
    <scope>NUCLEOTIDE SEQUENCE</scope>
    <source>
        <strain evidence="2">CBS 123565</strain>
    </source>
</reference>
<reference evidence="2" key="2">
    <citation type="submission" date="2023-05" db="EMBL/GenBank/DDBJ databases">
        <authorList>
            <consortium name="Lawrence Berkeley National Laboratory"/>
            <person name="Steindorff A."/>
            <person name="Hensen N."/>
            <person name="Bonometti L."/>
            <person name="Westerberg I."/>
            <person name="Brannstrom I.O."/>
            <person name="Guillou S."/>
            <person name="Cros-Aarteil S."/>
            <person name="Calhoun S."/>
            <person name="Haridas S."/>
            <person name="Kuo A."/>
            <person name="Mondo S."/>
            <person name="Pangilinan J."/>
            <person name="Riley R."/>
            <person name="Labutti K."/>
            <person name="Andreopoulos B."/>
            <person name="Lipzen A."/>
            <person name="Chen C."/>
            <person name="Yanf M."/>
            <person name="Daum C."/>
            <person name="Ng V."/>
            <person name="Clum A."/>
            <person name="Ohm R."/>
            <person name="Martin F."/>
            <person name="Silar P."/>
            <person name="Natvig D."/>
            <person name="Lalanne C."/>
            <person name="Gautier V."/>
            <person name="Ament-Velasquez S.L."/>
            <person name="Kruys A."/>
            <person name="Hutchinson M.I."/>
            <person name="Powell A.J."/>
            <person name="Barry K."/>
            <person name="Miller A.N."/>
            <person name="Grigoriev I.V."/>
            <person name="Debuchy R."/>
            <person name="Gladieux P."/>
            <person name="Thoren M.H."/>
            <person name="Johannesson H."/>
        </authorList>
    </citation>
    <scope>NUCLEOTIDE SEQUENCE</scope>
    <source>
        <strain evidence="2">CBS 123565</strain>
    </source>
</reference>
<evidence type="ECO:0000313" key="3">
    <source>
        <dbReference type="Proteomes" id="UP001304895"/>
    </source>
</evidence>
<dbReference type="EMBL" id="MU853422">
    <property type="protein sequence ID" value="KAK4131764.1"/>
    <property type="molecule type" value="Genomic_DNA"/>
</dbReference>
<name>A0AAN6UFE5_9PEZI</name>